<accession>A0A1G9U6U1</accession>
<sequence>MDETDRPAASTRSELVDASSPNQPSGGTAAVELSTWEWQLVCRVLRQTSQTMAATDVGARIIGDRLVTVEDRISTQVATHRGTEREDTD</sequence>
<name>A0A1G9U6U1_9EURY</name>
<organism evidence="2 3">
    <name type="scientific">Halogranum gelatinilyticum</name>
    <dbReference type="NCBI Taxonomy" id="660521"/>
    <lineage>
        <taxon>Archaea</taxon>
        <taxon>Methanobacteriati</taxon>
        <taxon>Methanobacteriota</taxon>
        <taxon>Stenosarchaea group</taxon>
        <taxon>Halobacteria</taxon>
        <taxon>Halobacteriales</taxon>
        <taxon>Haloferacaceae</taxon>
    </lineage>
</organism>
<evidence type="ECO:0000313" key="2">
    <source>
        <dbReference type="EMBL" id="SDM55689.1"/>
    </source>
</evidence>
<feature type="region of interest" description="Disordered" evidence="1">
    <location>
        <begin position="1"/>
        <end position="30"/>
    </location>
</feature>
<dbReference type="RefSeq" id="WP_089697366.1">
    <property type="nucleotide sequence ID" value="NZ_FNHL01000002.1"/>
</dbReference>
<dbReference type="AlphaFoldDB" id="A0A1G9U6U1"/>
<gene>
    <name evidence="2" type="ORF">SAMN04487949_2068</name>
</gene>
<evidence type="ECO:0000313" key="3">
    <source>
        <dbReference type="Proteomes" id="UP000199451"/>
    </source>
</evidence>
<dbReference type="EMBL" id="FNHL01000002">
    <property type="protein sequence ID" value="SDM55689.1"/>
    <property type="molecule type" value="Genomic_DNA"/>
</dbReference>
<proteinExistence type="predicted"/>
<keyword evidence="3" id="KW-1185">Reference proteome</keyword>
<reference evidence="3" key="1">
    <citation type="submission" date="2016-10" db="EMBL/GenBank/DDBJ databases">
        <authorList>
            <person name="Varghese N."/>
            <person name="Submissions S."/>
        </authorList>
    </citation>
    <scope>NUCLEOTIDE SEQUENCE [LARGE SCALE GENOMIC DNA]</scope>
    <source>
        <strain evidence="3">CGMCC 1.10119</strain>
    </source>
</reference>
<dbReference type="Proteomes" id="UP000199451">
    <property type="component" value="Unassembled WGS sequence"/>
</dbReference>
<evidence type="ECO:0000256" key="1">
    <source>
        <dbReference type="SAM" id="MobiDB-lite"/>
    </source>
</evidence>
<protein>
    <submittedName>
        <fullName evidence="2">Uncharacterized protein</fullName>
    </submittedName>
</protein>